<dbReference type="AlphaFoldDB" id="X6P416"/>
<evidence type="ECO:0000313" key="2">
    <source>
        <dbReference type="Proteomes" id="UP000023152"/>
    </source>
</evidence>
<reference evidence="1 2" key="1">
    <citation type="journal article" date="2013" name="Curr. Biol.">
        <title>The Genome of the Foraminiferan Reticulomyxa filosa.</title>
        <authorList>
            <person name="Glockner G."/>
            <person name="Hulsmann N."/>
            <person name="Schleicher M."/>
            <person name="Noegel A.A."/>
            <person name="Eichinger L."/>
            <person name="Gallinger C."/>
            <person name="Pawlowski J."/>
            <person name="Sierra R."/>
            <person name="Euteneuer U."/>
            <person name="Pillet L."/>
            <person name="Moustafa A."/>
            <person name="Platzer M."/>
            <person name="Groth M."/>
            <person name="Szafranski K."/>
            <person name="Schliwa M."/>
        </authorList>
    </citation>
    <scope>NUCLEOTIDE SEQUENCE [LARGE SCALE GENOMIC DNA]</scope>
</reference>
<gene>
    <name evidence="1" type="ORF">RFI_03812</name>
</gene>
<dbReference type="EMBL" id="ASPP01003512">
    <property type="protein sequence ID" value="ETO33295.1"/>
    <property type="molecule type" value="Genomic_DNA"/>
</dbReference>
<dbReference type="Gene3D" id="1.25.40.10">
    <property type="entry name" value="Tetratricopeptide repeat domain"/>
    <property type="match status" value="1"/>
</dbReference>
<comment type="caution">
    <text evidence="1">The sequence shown here is derived from an EMBL/GenBank/DDBJ whole genome shotgun (WGS) entry which is preliminary data.</text>
</comment>
<dbReference type="SUPFAM" id="SSF48452">
    <property type="entry name" value="TPR-like"/>
    <property type="match status" value="1"/>
</dbReference>
<protein>
    <submittedName>
        <fullName evidence="1">Uncharacterized protein</fullName>
    </submittedName>
</protein>
<sequence length="89" mass="10167">MGWDQNKVQNAGDCFKKAAECLMAIGNQIEANTQWKEAGKCYRHIDSNLAIDAYNHAIQHFLDDGKFNQAARLHEEVECKNKQTNKQTK</sequence>
<dbReference type="Pfam" id="PF14938">
    <property type="entry name" value="SNAP"/>
    <property type="match status" value="1"/>
</dbReference>
<proteinExistence type="predicted"/>
<name>X6P416_RETFI</name>
<evidence type="ECO:0000313" key="1">
    <source>
        <dbReference type="EMBL" id="ETO33295.1"/>
    </source>
</evidence>
<dbReference type="OrthoDB" id="9984275at2759"/>
<organism evidence="1 2">
    <name type="scientific">Reticulomyxa filosa</name>
    <dbReference type="NCBI Taxonomy" id="46433"/>
    <lineage>
        <taxon>Eukaryota</taxon>
        <taxon>Sar</taxon>
        <taxon>Rhizaria</taxon>
        <taxon>Retaria</taxon>
        <taxon>Foraminifera</taxon>
        <taxon>Monothalamids</taxon>
        <taxon>Reticulomyxidae</taxon>
        <taxon>Reticulomyxa</taxon>
    </lineage>
</organism>
<accession>X6P416</accession>
<keyword evidence="2" id="KW-1185">Reference proteome</keyword>
<dbReference type="Proteomes" id="UP000023152">
    <property type="component" value="Unassembled WGS sequence"/>
</dbReference>
<dbReference type="InterPro" id="IPR011990">
    <property type="entry name" value="TPR-like_helical_dom_sf"/>
</dbReference>